<dbReference type="Pfam" id="PF04494">
    <property type="entry name" value="TFIID_NTD2"/>
    <property type="match status" value="1"/>
</dbReference>
<dbReference type="AlphaFoldDB" id="A0A7J7JGE5"/>
<name>A0A7J7JGE5_BUGNE</name>
<accession>A0A7J7JGE5</accession>
<dbReference type="OrthoDB" id="10266330at2759"/>
<feature type="domain" description="TFIID subunit TAF5 NTD2" evidence="1">
    <location>
        <begin position="83"/>
        <end position="142"/>
    </location>
</feature>
<protein>
    <submittedName>
        <fullName evidence="2">Taf5</fullName>
    </submittedName>
</protein>
<evidence type="ECO:0000313" key="2">
    <source>
        <dbReference type="EMBL" id="KAF6025097.1"/>
    </source>
</evidence>
<dbReference type="EMBL" id="VXIV02002496">
    <property type="protein sequence ID" value="KAF6025097.1"/>
    <property type="molecule type" value="Genomic_DNA"/>
</dbReference>
<gene>
    <name evidence="2" type="ORF">EB796_016576</name>
</gene>
<sequence>MDIGATVPSVVDESEGISKDMLLAKLDVATILEYLRKNNLKNAETALLGENPLPTSAPNAVPKTEPASAAPLKSLETYKSTEAPSTFENDYENFLKFIDGTLEAYKDELRLLKYPAFIHMYLNLVYNNHEHSGMYKLYNNYATIYIYITMKTLCQLCFTMSLWSSKKISTWSTWRNFAPLERELICRRIPS</sequence>
<dbReference type="Gene3D" id="1.25.40.500">
    <property type="entry name" value="TFIID subunit TAF5, NTD2 domain"/>
    <property type="match status" value="1"/>
</dbReference>
<comment type="caution">
    <text evidence="2">The sequence shown here is derived from an EMBL/GenBank/DDBJ whole genome shotgun (WGS) entry which is preliminary data.</text>
</comment>
<proteinExistence type="predicted"/>
<dbReference type="SUPFAM" id="SSF160897">
    <property type="entry name" value="Taf5 N-terminal domain-like"/>
    <property type="match status" value="1"/>
</dbReference>
<reference evidence="2" key="1">
    <citation type="submission" date="2020-06" db="EMBL/GenBank/DDBJ databases">
        <title>Draft genome of Bugula neritina, a colonial animal packing powerful symbionts and potential medicines.</title>
        <authorList>
            <person name="Rayko M."/>
        </authorList>
    </citation>
    <scope>NUCLEOTIDE SEQUENCE [LARGE SCALE GENOMIC DNA]</scope>
    <source>
        <strain evidence="2">Kwan_BN1</strain>
    </source>
</reference>
<dbReference type="InterPro" id="IPR037264">
    <property type="entry name" value="TFIID_NTD2_sf"/>
</dbReference>
<evidence type="ECO:0000313" key="3">
    <source>
        <dbReference type="Proteomes" id="UP000593567"/>
    </source>
</evidence>
<dbReference type="Proteomes" id="UP000593567">
    <property type="component" value="Unassembled WGS sequence"/>
</dbReference>
<keyword evidence="3" id="KW-1185">Reference proteome</keyword>
<evidence type="ECO:0000259" key="1">
    <source>
        <dbReference type="Pfam" id="PF04494"/>
    </source>
</evidence>
<organism evidence="2 3">
    <name type="scientific">Bugula neritina</name>
    <name type="common">Brown bryozoan</name>
    <name type="synonym">Sertularia neritina</name>
    <dbReference type="NCBI Taxonomy" id="10212"/>
    <lineage>
        <taxon>Eukaryota</taxon>
        <taxon>Metazoa</taxon>
        <taxon>Spiralia</taxon>
        <taxon>Lophotrochozoa</taxon>
        <taxon>Bryozoa</taxon>
        <taxon>Gymnolaemata</taxon>
        <taxon>Cheilostomatida</taxon>
        <taxon>Flustrina</taxon>
        <taxon>Buguloidea</taxon>
        <taxon>Bugulidae</taxon>
        <taxon>Bugula</taxon>
    </lineage>
</organism>
<dbReference type="InterPro" id="IPR007582">
    <property type="entry name" value="TFIID_NTD2"/>
</dbReference>